<dbReference type="Pfam" id="PF10035">
    <property type="entry name" value="DUF2179"/>
    <property type="match status" value="1"/>
</dbReference>
<dbReference type="PANTHER" id="PTHR33545:SF5">
    <property type="entry name" value="UPF0750 MEMBRANE PROTEIN YITT"/>
    <property type="match status" value="1"/>
</dbReference>
<dbReference type="InParanoid" id="A0A5R8QI25"/>
<evidence type="ECO:0000256" key="6">
    <source>
        <dbReference type="SAM" id="Phobius"/>
    </source>
</evidence>
<organism evidence="8 9">
    <name type="scientific">Culicoidibacter larvae</name>
    <dbReference type="NCBI Taxonomy" id="2579976"/>
    <lineage>
        <taxon>Bacteria</taxon>
        <taxon>Bacillati</taxon>
        <taxon>Bacillota</taxon>
        <taxon>Culicoidibacteria</taxon>
        <taxon>Culicoidibacterales</taxon>
        <taxon>Culicoidibacteraceae</taxon>
        <taxon>Culicoidibacter</taxon>
    </lineage>
</organism>
<dbReference type="Pfam" id="PF02588">
    <property type="entry name" value="YitT_membrane"/>
    <property type="match status" value="1"/>
</dbReference>
<dbReference type="InterPro" id="IPR003740">
    <property type="entry name" value="YitT"/>
</dbReference>
<dbReference type="Gene3D" id="3.30.70.120">
    <property type="match status" value="1"/>
</dbReference>
<dbReference type="InterPro" id="IPR019264">
    <property type="entry name" value="DUF2179"/>
</dbReference>
<feature type="transmembrane region" description="Helical" evidence="6">
    <location>
        <begin position="160"/>
        <end position="178"/>
    </location>
</feature>
<gene>
    <name evidence="8" type="ORF">FEZ08_02200</name>
</gene>
<feature type="transmembrane region" description="Helical" evidence="6">
    <location>
        <begin position="91"/>
        <end position="112"/>
    </location>
</feature>
<evidence type="ECO:0000256" key="4">
    <source>
        <dbReference type="ARBA" id="ARBA00022989"/>
    </source>
</evidence>
<feature type="transmembrane region" description="Helical" evidence="6">
    <location>
        <begin position="118"/>
        <end position="139"/>
    </location>
</feature>
<dbReference type="EMBL" id="VBWP01000001">
    <property type="protein sequence ID" value="TLG77454.1"/>
    <property type="molecule type" value="Genomic_DNA"/>
</dbReference>
<dbReference type="CDD" id="cd16380">
    <property type="entry name" value="YitT_C"/>
    <property type="match status" value="1"/>
</dbReference>
<comment type="subcellular location">
    <subcellularLocation>
        <location evidence="1">Cell membrane</location>
        <topology evidence="1">Multi-pass membrane protein</topology>
    </subcellularLocation>
</comment>
<reference evidence="8 9" key="1">
    <citation type="submission" date="2019-05" db="EMBL/GenBank/DDBJ databases">
        <title>Culicoidintestinum kansasii gen. nov., sp. nov. from the gastrointestinal tract of the biting midge, Culicoides sonorensis.</title>
        <authorList>
            <person name="Neupane S."/>
            <person name="Ghosh A."/>
            <person name="Gunther S."/>
            <person name="Martin K."/>
            <person name="Zurek L."/>
        </authorList>
    </citation>
    <scope>NUCLEOTIDE SEQUENCE [LARGE SCALE GENOMIC DNA]</scope>
    <source>
        <strain evidence="8 9">CS-1</strain>
    </source>
</reference>
<feature type="domain" description="DUF2179" evidence="7">
    <location>
        <begin position="231"/>
        <end position="285"/>
    </location>
</feature>
<dbReference type="AlphaFoldDB" id="A0A5R8QI25"/>
<dbReference type="GO" id="GO:0005886">
    <property type="term" value="C:plasma membrane"/>
    <property type="evidence" value="ECO:0007669"/>
    <property type="project" value="UniProtKB-SubCell"/>
</dbReference>
<keyword evidence="5 6" id="KW-0472">Membrane</keyword>
<accession>A0A5R8QI25</accession>
<keyword evidence="4 6" id="KW-1133">Transmembrane helix</keyword>
<dbReference type="PANTHER" id="PTHR33545">
    <property type="entry name" value="UPF0750 MEMBRANE PROTEIN YITT-RELATED"/>
    <property type="match status" value="1"/>
</dbReference>
<evidence type="ECO:0000256" key="5">
    <source>
        <dbReference type="ARBA" id="ARBA00023136"/>
    </source>
</evidence>
<evidence type="ECO:0000256" key="2">
    <source>
        <dbReference type="ARBA" id="ARBA00022475"/>
    </source>
</evidence>
<dbReference type="OrthoDB" id="2417289at2"/>
<evidence type="ECO:0000313" key="8">
    <source>
        <dbReference type="EMBL" id="TLG77454.1"/>
    </source>
</evidence>
<keyword evidence="9" id="KW-1185">Reference proteome</keyword>
<protein>
    <submittedName>
        <fullName evidence="8">YitT family protein</fullName>
    </submittedName>
</protein>
<dbReference type="FunCoup" id="A0A5R8QI25">
    <property type="interactions" value="2"/>
</dbReference>
<keyword evidence="3 6" id="KW-0812">Transmembrane</keyword>
<name>A0A5R8QI25_9FIRM</name>
<keyword evidence="2" id="KW-1003">Cell membrane</keyword>
<dbReference type="InterPro" id="IPR051461">
    <property type="entry name" value="UPF0750_membrane"/>
</dbReference>
<evidence type="ECO:0000256" key="1">
    <source>
        <dbReference type="ARBA" id="ARBA00004651"/>
    </source>
</evidence>
<evidence type="ECO:0000256" key="3">
    <source>
        <dbReference type="ARBA" id="ARBA00022692"/>
    </source>
</evidence>
<feature type="transmembrane region" description="Helical" evidence="6">
    <location>
        <begin position="20"/>
        <end position="42"/>
    </location>
</feature>
<comment type="caution">
    <text evidence="8">The sequence shown here is derived from an EMBL/GenBank/DDBJ whole genome shotgun (WGS) entry which is preliminary data.</text>
</comment>
<dbReference type="InterPro" id="IPR015867">
    <property type="entry name" value="N-reg_PII/ATP_PRibTrfase_C"/>
</dbReference>
<evidence type="ECO:0000259" key="7">
    <source>
        <dbReference type="Pfam" id="PF10035"/>
    </source>
</evidence>
<sequence length="295" mass="32001">MDFIAKMKQFDKRTFFEGLVAVIVGSCIYVAGFKLFAIPAGVYSGGITGLSQILEGYLASNFGISLSLGMLTILANIPLLIFGWLKVSRSFVILSIVSVVTTGVLLSVVPTYSIADEIWIDVLFGGLLIGAGTGISLRYGGSTGGIDIISMYASLRRGGAFGNYSLYINAGVILLAGLVNNLEVALYTLIMIYVSTQVVNTIHTQHRKLTAFIVTANPEPILHQLHVRCKRGGTVIDAQGSFSGQERKMIMTVVSSYQLHILREIVSVYDEHAFVNIVPTRDIYGNFASIFGRQK</sequence>
<evidence type="ECO:0000313" key="9">
    <source>
        <dbReference type="Proteomes" id="UP000306912"/>
    </source>
</evidence>
<dbReference type="PIRSF" id="PIRSF006483">
    <property type="entry name" value="Membrane_protein_YitT"/>
    <property type="match status" value="1"/>
</dbReference>
<feature type="transmembrane region" description="Helical" evidence="6">
    <location>
        <begin position="62"/>
        <end position="84"/>
    </location>
</feature>
<proteinExistence type="predicted"/>
<feature type="transmembrane region" description="Helical" evidence="6">
    <location>
        <begin position="184"/>
        <end position="202"/>
    </location>
</feature>
<dbReference type="RefSeq" id="WP_138190064.1">
    <property type="nucleotide sequence ID" value="NZ_VBWP01000001.1"/>
</dbReference>
<dbReference type="Proteomes" id="UP000306912">
    <property type="component" value="Unassembled WGS sequence"/>
</dbReference>